<keyword evidence="6" id="KW-0282">Flagellum</keyword>
<evidence type="ECO:0000256" key="3">
    <source>
        <dbReference type="ARBA" id="ARBA00022723"/>
    </source>
</evidence>
<evidence type="ECO:0000256" key="6">
    <source>
        <dbReference type="ARBA" id="ARBA00022846"/>
    </source>
</evidence>
<dbReference type="InterPro" id="IPR057428">
    <property type="entry name" value="EFHB_EF-hand_C"/>
</dbReference>
<feature type="domain" description="EF-hand" evidence="11">
    <location>
        <begin position="354"/>
        <end position="389"/>
    </location>
</feature>
<dbReference type="PANTHER" id="PTHR12086:SF12">
    <property type="entry name" value="EF-HAND DOMAIN-CONTAINING FAMILY MEMBER B"/>
    <property type="match status" value="1"/>
</dbReference>
<accession>A0AAD8LSK5</accession>
<sequence length="580" mass="65700">MLEIKPIYDGKYLDRSPNIQSSGKLIPVGERVETCLKEISPRPVTPPVVRKFLNTTRPDAGAMRVFYGKANDPDEAQYLVHGVRTRPSLSAGSLINPPLRTLFQQRLLERREDIYQNHQKAPLGKSYNQAPGLPRGLDLYKTIFGKKTHRVFAGHIINPPKSREQVEKEAQDGRRLYIRTHNHFDVGEQINRKYNWSKYTKDSKFGIATPNYNDGRNVARSLRWLDQLQLQKAAILVSKRDEDFRARTQPQIGKVCDPIADTLNVPPNHTFGMMLRPDEFGAGDLIHYTAPVDFLRGKDRQRAVLSAIREHLKKANFHNFSSLLESFRHYDKKGSGAIGKGELQSVCRQFNLDLNPQILDALLEYCDVDGDGQIDFMEFANFLNWKDKMPIRQLEEDILTKGNKRGTLAGEGGSGESLAKKEDLLPKEVGSSEKTPRTLRRPQTVPDRFHTTSSVISAVVGGPSAANYRTYGVPTVRTDLAAPRIKRISDMINYGDESSSGGLINPSLYSLKGVHEKHFFMSRPKEEIASIFRNIGVEISEETFKDVWKLASMRHPKGQVCVETFRNVLDEIQAMKMGYY</sequence>
<keyword evidence="9" id="KW-0966">Cell projection</keyword>
<dbReference type="AlphaFoldDB" id="A0AAD8LSK5"/>
<evidence type="ECO:0000256" key="8">
    <source>
        <dbReference type="ARBA" id="ARBA00023212"/>
    </source>
</evidence>
<keyword evidence="8" id="KW-0206">Cytoskeleton</keyword>
<dbReference type="InterPro" id="IPR011992">
    <property type="entry name" value="EF-hand-dom_pair"/>
</dbReference>
<evidence type="ECO:0000256" key="9">
    <source>
        <dbReference type="ARBA" id="ARBA00023273"/>
    </source>
</evidence>
<evidence type="ECO:0000256" key="4">
    <source>
        <dbReference type="ARBA" id="ARBA00022737"/>
    </source>
</evidence>
<dbReference type="Pfam" id="PF13499">
    <property type="entry name" value="EF-hand_7"/>
    <property type="match status" value="1"/>
</dbReference>
<evidence type="ECO:0000256" key="5">
    <source>
        <dbReference type="ARBA" id="ARBA00022837"/>
    </source>
</evidence>
<keyword evidence="2" id="KW-0963">Cytoplasm</keyword>
<dbReference type="GO" id="GO:0005509">
    <property type="term" value="F:calcium ion binding"/>
    <property type="evidence" value="ECO:0007669"/>
    <property type="project" value="InterPro"/>
</dbReference>
<keyword evidence="3" id="KW-0479">Metal-binding</keyword>
<dbReference type="PANTHER" id="PTHR12086">
    <property type="entry name" value="EF-HAND DOMAIN C-TERMINAL CONTAINING PROTEIN"/>
    <property type="match status" value="1"/>
</dbReference>
<proteinExistence type="predicted"/>
<keyword evidence="7" id="KW-0969">Cilium</keyword>
<comment type="subcellular location">
    <subcellularLocation>
        <location evidence="1">Cytoplasm</location>
        <location evidence="1">Cytoskeleton</location>
        <location evidence="1">Flagellum axoneme</location>
    </subcellularLocation>
</comment>
<dbReference type="CDD" id="cd00051">
    <property type="entry name" value="EFh"/>
    <property type="match status" value="1"/>
</dbReference>
<evidence type="ECO:0000256" key="7">
    <source>
        <dbReference type="ARBA" id="ARBA00023069"/>
    </source>
</evidence>
<dbReference type="PROSITE" id="PS50222">
    <property type="entry name" value="EF_HAND_2"/>
    <property type="match status" value="2"/>
</dbReference>
<keyword evidence="5" id="KW-0106">Calcium</keyword>
<keyword evidence="4" id="KW-0677">Repeat</keyword>
<dbReference type="SUPFAM" id="SSF47473">
    <property type="entry name" value="EF-hand"/>
    <property type="match status" value="1"/>
</dbReference>
<dbReference type="SMART" id="SM00054">
    <property type="entry name" value="EFh"/>
    <property type="match status" value="2"/>
</dbReference>
<keyword evidence="13" id="KW-1185">Reference proteome</keyword>
<feature type="region of interest" description="Disordered" evidence="10">
    <location>
        <begin position="403"/>
        <end position="447"/>
    </location>
</feature>
<feature type="domain" description="EF-hand" evidence="11">
    <location>
        <begin position="318"/>
        <end position="353"/>
    </location>
</feature>
<feature type="compositionally biased region" description="Basic and acidic residues" evidence="10">
    <location>
        <begin position="418"/>
        <end position="436"/>
    </location>
</feature>
<evidence type="ECO:0000256" key="1">
    <source>
        <dbReference type="ARBA" id="ARBA00004611"/>
    </source>
</evidence>
<protein>
    <submittedName>
        <fullName evidence="12">EF-hand domain-containing family member B</fullName>
    </submittedName>
</protein>
<dbReference type="InterPro" id="IPR002048">
    <property type="entry name" value="EF_hand_dom"/>
</dbReference>
<dbReference type="Proteomes" id="UP001230051">
    <property type="component" value="Unassembled WGS sequence"/>
</dbReference>
<organism evidence="12 13">
    <name type="scientific">Acipenser oxyrinchus oxyrinchus</name>
    <dbReference type="NCBI Taxonomy" id="40147"/>
    <lineage>
        <taxon>Eukaryota</taxon>
        <taxon>Metazoa</taxon>
        <taxon>Chordata</taxon>
        <taxon>Craniata</taxon>
        <taxon>Vertebrata</taxon>
        <taxon>Euteleostomi</taxon>
        <taxon>Actinopterygii</taxon>
        <taxon>Chondrostei</taxon>
        <taxon>Acipenseriformes</taxon>
        <taxon>Acipenseridae</taxon>
        <taxon>Acipenser</taxon>
    </lineage>
</organism>
<dbReference type="Pfam" id="PF25325">
    <property type="entry name" value="EF-hand_EFHB_C"/>
    <property type="match status" value="1"/>
</dbReference>
<evidence type="ECO:0000313" key="13">
    <source>
        <dbReference type="Proteomes" id="UP001230051"/>
    </source>
</evidence>
<comment type="caution">
    <text evidence="12">The sequence shown here is derived from an EMBL/GenBank/DDBJ whole genome shotgun (WGS) entry which is preliminary data.</text>
</comment>
<dbReference type="EMBL" id="JAGXEW010000004">
    <property type="protein sequence ID" value="KAK1172993.1"/>
    <property type="molecule type" value="Genomic_DNA"/>
</dbReference>
<dbReference type="Gene3D" id="1.10.238.10">
    <property type="entry name" value="EF-hand"/>
    <property type="match status" value="1"/>
</dbReference>
<dbReference type="InterPro" id="IPR018247">
    <property type="entry name" value="EF_Hand_1_Ca_BS"/>
</dbReference>
<evidence type="ECO:0000256" key="2">
    <source>
        <dbReference type="ARBA" id="ARBA00022490"/>
    </source>
</evidence>
<reference evidence="12" key="1">
    <citation type="submission" date="2022-02" db="EMBL/GenBank/DDBJ databases">
        <title>Atlantic sturgeon de novo genome assembly.</title>
        <authorList>
            <person name="Stock M."/>
            <person name="Klopp C."/>
            <person name="Guiguen Y."/>
            <person name="Cabau C."/>
            <person name="Parinello H."/>
            <person name="Santidrian Yebra-Pimentel E."/>
            <person name="Kuhl H."/>
            <person name="Dirks R.P."/>
            <person name="Guessner J."/>
            <person name="Wuertz S."/>
            <person name="Du K."/>
            <person name="Schartl M."/>
        </authorList>
    </citation>
    <scope>NUCLEOTIDE SEQUENCE</scope>
    <source>
        <strain evidence="12">STURGEONOMICS-FGT-2020</strain>
        <tissue evidence="12">Whole blood</tissue>
    </source>
</reference>
<dbReference type="PROSITE" id="PS00018">
    <property type="entry name" value="EF_HAND_1"/>
    <property type="match status" value="1"/>
</dbReference>
<dbReference type="InterPro" id="IPR040193">
    <property type="entry name" value="EFHC1/EFHC2/EFHB"/>
</dbReference>
<evidence type="ECO:0000256" key="10">
    <source>
        <dbReference type="SAM" id="MobiDB-lite"/>
    </source>
</evidence>
<gene>
    <name evidence="12" type="primary">Efhb</name>
    <name evidence="12" type="ORF">AOXY_G5713</name>
</gene>
<evidence type="ECO:0000259" key="11">
    <source>
        <dbReference type="PROSITE" id="PS50222"/>
    </source>
</evidence>
<name>A0AAD8LSK5_ACIOX</name>
<evidence type="ECO:0000313" key="12">
    <source>
        <dbReference type="EMBL" id="KAK1172993.1"/>
    </source>
</evidence>